<dbReference type="SUPFAM" id="SSF52540">
    <property type="entry name" value="P-loop containing nucleoside triphosphate hydrolases"/>
    <property type="match status" value="2"/>
</dbReference>
<dbReference type="SUPFAM" id="SSF90123">
    <property type="entry name" value="ABC transporter transmembrane region"/>
    <property type="match status" value="2"/>
</dbReference>
<dbReference type="GO" id="GO:0090374">
    <property type="term" value="P:oligopeptide export from mitochondrion"/>
    <property type="evidence" value="ECO:0007669"/>
    <property type="project" value="TreeGrafter"/>
</dbReference>
<dbReference type="PROSITE" id="PS00211">
    <property type="entry name" value="ABC_TRANSPORTER_1"/>
    <property type="match status" value="2"/>
</dbReference>
<evidence type="ECO:0000256" key="6">
    <source>
        <dbReference type="ARBA" id="ARBA00022840"/>
    </source>
</evidence>
<evidence type="ECO:0000256" key="8">
    <source>
        <dbReference type="ARBA" id="ARBA00023136"/>
    </source>
</evidence>
<dbReference type="Pfam" id="PF00664">
    <property type="entry name" value="ABC_membrane"/>
    <property type="match status" value="2"/>
</dbReference>
<dbReference type="SMART" id="SM00382">
    <property type="entry name" value="AAA"/>
    <property type="match status" value="2"/>
</dbReference>
<protein>
    <submittedName>
        <fullName evidence="13">ABC multidrug transporter</fullName>
    </submittedName>
</protein>
<reference evidence="13" key="2">
    <citation type="journal article" date="2022" name="Microb. Genom.">
        <title>A chromosome-scale genome assembly of the tomato pathogen Cladosporium fulvum reveals a compartmentalized genome architecture and the presence of a dispensable chromosome.</title>
        <authorList>
            <person name="Zaccaron A.Z."/>
            <person name="Chen L.H."/>
            <person name="Samaras A."/>
            <person name="Stergiopoulos I."/>
        </authorList>
    </citation>
    <scope>NUCLEOTIDE SEQUENCE</scope>
    <source>
        <strain evidence="13">Race5_Kim</strain>
    </source>
</reference>
<reference evidence="13" key="1">
    <citation type="submission" date="2021-12" db="EMBL/GenBank/DDBJ databases">
        <authorList>
            <person name="Zaccaron A."/>
            <person name="Stergiopoulos I."/>
        </authorList>
    </citation>
    <scope>NUCLEOTIDE SEQUENCE</scope>
    <source>
        <strain evidence="13">Race5_Kim</strain>
    </source>
</reference>
<keyword evidence="7 10" id="KW-1133">Transmembrane helix</keyword>
<accession>A0A9Q8PC17</accession>
<proteinExistence type="inferred from homology"/>
<dbReference type="GeneID" id="71990616"/>
<keyword evidence="14" id="KW-1185">Reference proteome</keyword>
<evidence type="ECO:0000259" key="11">
    <source>
        <dbReference type="PROSITE" id="PS50893"/>
    </source>
</evidence>
<feature type="domain" description="ABC transporter" evidence="11">
    <location>
        <begin position="1081"/>
        <end position="1320"/>
    </location>
</feature>
<comment type="subcellular location">
    <subcellularLocation>
        <location evidence="1">Membrane</location>
        <topology evidence="1">Multi-pass membrane protein</topology>
    </subcellularLocation>
</comment>
<feature type="transmembrane region" description="Helical" evidence="10">
    <location>
        <begin position="105"/>
        <end position="128"/>
    </location>
</feature>
<dbReference type="RefSeq" id="XP_047764083.1">
    <property type="nucleotide sequence ID" value="XM_047909886.1"/>
</dbReference>
<dbReference type="PANTHER" id="PTHR43394:SF1">
    <property type="entry name" value="ATP-BINDING CASSETTE SUB-FAMILY B MEMBER 10, MITOCHONDRIAL"/>
    <property type="match status" value="1"/>
</dbReference>
<feature type="transmembrane region" description="Helical" evidence="10">
    <location>
        <begin position="148"/>
        <end position="170"/>
    </location>
</feature>
<dbReference type="Pfam" id="PF00005">
    <property type="entry name" value="ABC_tran"/>
    <property type="match status" value="2"/>
</dbReference>
<keyword evidence="6" id="KW-0067">ATP-binding</keyword>
<keyword evidence="8 10" id="KW-0472">Membrane</keyword>
<evidence type="ECO:0000259" key="12">
    <source>
        <dbReference type="PROSITE" id="PS50929"/>
    </source>
</evidence>
<dbReference type="Gene3D" id="3.40.50.300">
    <property type="entry name" value="P-loop containing nucleotide triphosphate hydrolases"/>
    <property type="match status" value="2"/>
</dbReference>
<evidence type="ECO:0000256" key="7">
    <source>
        <dbReference type="ARBA" id="ARBA00022989"/>
    </source>
</evidence>
<feature type="transmembrane region" description="Helical" evidence="10">
    <location>
        <begin position="849"/>
        <end position="872"/>
    </location>
</feature>
<dbReference type="GO" id="GO:0005524">
    <property type="term" value="F:ATP binding"/>
    <property type="evidence" value="ECO:0007669"/>
    <property type="project" value="UniProtKB-KW"/>
</dbReference>
<dbReference type="Proteomes" id="UP000756132">
    <property type="component" value="Chromosome 7"/>
</dbReference>
<dbReference type="FunFam" id="3.40.50.300:FF:000604">
    <property type="entry name" value="ABC transporter B family member 28"/>
    <property type="match status" value="1"/>
</dbReference>
<feature type="compositionally biased region" description="Basic and acidic residues" evidence="9">
    <location>
        <begin position="1"/>
        <end position="19"/>
    </location>
</feature>
<dbReference type="GO" id="GO:0015421">
    <property type="term" value="F:ABC-type oligopeptide transporter activity"/>
    <property type="evidence" value="ECO:0007669"/>
    <property type="project" value="TreeGrafter"/>
</dbReference>
<dbReference type="GO" id="GO:0016887">
    <property type="term" value="F:ATP hydrolysis activity"/>
    <property type="evidence" value="ECO:0007669"/>
    <property type="project" value="InterPro"/>
</dbReference>
<dbReference type="InterPro" id="IPR003439">
    <property type="entry name" value="ABC_transporter-like_ATP-bd"/>
</dbReference>
<dbReference type="InterPro" id="IPR036640">
    <property type="entry name" value="ABC1_TM_sf"/>
</dbReference>
<feature type="region of interest" description="Disordered" evidence="9">
    <location>
        <begin position="1051"/>
        <end position="1076"/>
    </location>
</feature>
<dbReference type="PROSITE" id="PS50893">
    <property type="entry name" value="ABC_TRANSPORTER_2"/>
    <property type="match status" value="2"/>
</dbReference>
<dbReference type="CDD" id="cd18577">
    <property type="entry name" value="ABC_6TM_Pgp_ABCB1_D1_like"/>
    <property type="match status" value="1"/>
</dbReference>
<dbReference type="EMBL" id="CP090169">
    <property type="protein sequence ID" value="UJO19717.1"/>
    <property type="molecule type" value="Genomic_DNA"/>
</dbReference>
<evidence type="ECO:0000256" key="4">
    <source>
        <dbReference type="ARBA" id="ARBA00022692"/>
    </source>
</evidence>
<keyword evidence="5" id="KW-0547">Nucleotide-binding</keyword>
<feature type="domain" description="ABC transmembrane type-1" evidence="12">
    <location>
        <begin position="109"/>
        <end position="385"/>
    </location>
</feature>
<dbReference type="KEGG" id="ffu:CLAFUR5_10738"/>
<feature type="region of interest" description="Disordered" evidence="9">
    <location>
        <begin position="1"/>
        <end position="37"/>
    </location>
</feature>
<dbReference type="OMA" id="YFVAYAT"/>
<organism evidence="13 14">
    <name type="scientific">Passalora fulva</name>
    <name type="common">Tomato leaf mold</name>
    <name type="synonym">Cladosporium fulvum</name>
    <dbReference type="NCBI Taxonomy" id="5499"/>
    <lineage>
        <taxon>Eukaryota</taxon>
        <taxon>Fungi</taxon>
        <taxon>Dikarya</taxon>
        <taxon>Ascomycota</taxon>
        <taxon>Pezizomycotina</taxon>
        <taxon>Dothideomycetes</taxon>
        <taxon>Dothideomycetidae</taxon>
        <taxon>Mycosphaerellales</taxon>
        <taxon>Mycosphaerellaceae</taxon>
        <taxon>Fulvia</taxon>
    </lineage>
</organism>
<dbReference type="FunFam" id="3.40.50.300:FF:000913">
    <property type="entry name" value="ABC multidrug transporter SitT"/>
    <property type="match status" value="1"/>
</dbReference>
<feature type="domain" description="ABC transmembrane type-1" evidence="12">
    <location>
        <begin position="736"/>
        <end position="1024"/>
    </location>
</feature>
<dbReference type="Gene3D" id="1.20.1560.10">
    <property type="entry name" value="ABC transporter type 1, transmembrane domain"/>
    <property type="match status" value="1"/>
</dbReference>
<dbReference type="PROSITE" id="PS50929">
    <property type="entry name" value="ABC_TM1F"/>
    <property type="match status" value="2"/>
</dbReference>
<dbReference type="GO" id="GO:0005743">
    <property type="term" value="C:mitochondrial inner membrane"/>
    <property type="evidence" value="ECO:0007669"/>
    <property type="project" value="TreeGrafter"/>
</dbReference>
<evidence type="ECO:0000313" key="14">
    <source>
        <dbReference type="Proteomes" id="UP000756132"/>
    </source>
</evidence>
<name>A0A9Q8PC17_PASFU</name>
<feature type="transmembrane region" description="Helical" evidence="10">
    <location>
        <begin position="958"/>
        <end position="983"/>
    </location>
</feature>
<evidence type="ECO:0000256" key="1">
    <source>
        <dbReference type="ARBA" id="ARBA00004141"/>
    </source>
</evidence>
<evidence type="ECO:0000256" key="2">
    <source>
        <dbReference type="ARBA" id="ARBA00007577"/>
    </source>
</evidence>
<feature type="transmembrane region" description="Helical" evidence="10">
    <location>
        <begin position="878"/>
        <end position="898"/>
    </location>
</feature>
<dbReference type="OrthoDB" id="6500128at2759"/>
<dbReference type="InterPro" id="IPR003593">
    <property type="entry name" value="AAA+_ATPase"/>
</dbReference>
<dbReference type="InterPro" id="IPR027417">
    <property type="entry name" value="P-loop_NTPase"/>
</dbReference>
<evidence type="ECO:0000256" key="9">
    <source>
        <dbReference type="SAM" id="MobiDB-lite"/>
    </source>
</evidence>
<keyword evidence="4 10" id="KW-0812">Transmembrane</keyword>
<feature type="transmembrane region" description="Helical" evidence="10">
    <location>
        <begin position="245"/>
        <end position="266"/>
    </location>
</feature>
<feature type="domain" description="ABC transporter" evidence="11">
    <location>
        <begin position="423"/>
        <end position="663"/>
    </location>
</feature>
<dbReference type="CDD" id="cd18578">
    <property type="entry name" value="ABC_6TM_Pgp_ABCB1_D2_like"/>
    <property type="match status" value="1"/>
</dbReference>
<feature type="transmembrane region" description="Helical" evidence="10">
    <location>
        <begin position="732"/>
        <end position="758"/>
    </location>
</feature>
<keyword evidence="3" id="KW-0813">Transport</keyword>
<feature type="transmembrane region" description="Helical" evidence="10">
    <location>
        <begin position="358"/>
        <end position="380"/>
    </location>
</feature>
<dbReference type="InterPro" id="IPR011527">
    <property type="entry name" value="ABC1_TM_dom"/>
</dbReference>
<comment type="similarity">
    <text evidence="2">Belongs to the ABC transporter superfamily. ABCB family. Multidrug resistance exporter (TC 3.A.1.201) subfamily.</text>
</comment>
<dbReference type="PANTHER" id="PTHR43394">
    <property type="entry name" value="ATP-DEPENDENT PERMEASE MDL1, MITOCHONDRIAL"/>
    <property type="match status" value="1"/>
</dbReference>
<evidence type="ECO:0000256" key="5">
    <source>
        <dbReference type="ARBA" id="ARBA00022741"/>
    </source>
</evidence>
<sequence length="1324" mass="143264">MATKDSLDVQTRRQSRADDASVQLDIPSERYSSTQDRQVSATLADAESFPEPQIATFDTAKPRTWRAPMSPSFKKVYQQLLGLNPFKSTYLSLYDPLDSAAEKTIAISSAFFAIVAGVPLPVIGYIFGQIINEFPPPEDALYQRLVQLLGVAVAYFVVTTIYTIGFGLTAENVSVKLRRQLLECLLRLDQAYLDTHDIDVNGYLTEKMDTIQAGCSEKVGIFIQAMSYFVAAFVVGFILDAKLTGILLASVVPAIALSFALLSPAVSKASRAVSKQNEKANDIVESALGAVKVVQAFDMVGEIYRRHLEYMEQSTRLSVKKAVLAAMQSGSVYFIAYAANALAFYVGSRIASNGNAGTVYAVVFLILDASFVVGQFAPFLEIFARAAAAKGTIQDLLDTRRDAANAGTYHRSDNKPSLHGQDIKIQGVEFMYPARPTVKTLDGVNLTFRARTFTAVVGTSGGGKSTLVALLLGIYNYSGGIMVGDDDVKSIDSNHLRSQIAVLDQDTILFTGSLFDNVCYGLMGQTLSEQEKEERCQQALRDANVDFLKLLPHGVHTILGNETQLSGGQRQRVCLARALIKRPAVLILDEPTSALDARSEVAVMDAVKNVVANGTTVIMIAHRLSTTLTADHVAVMSNGKVVEQGGPKELSAEGTVFRGLLDAQKTNFEDRDSSPDEMSDLTAARTKSAPSGITSAADAQAAKDNSEQTSKGPKMGAWELCKRIGSIARPEVWLAAAGLVASIISGGILLGQTLIFGRLVDLLNQGRANPNYESRADFFSLMFFVLSLIALASYMTSGTAFGVTSTRITGRVQGRLLHKILHLDIQWFAEPGHSTHRLMEAFTKDPGDVSALGGVALGAIFTIITSVMGGIILAHVVAWKIAVVLLAAVPVMLFAGYARLRILTHSEVQHREAYSGATSLAAEACRNRRAVTALCLEEHIVKEYHQSLRKPYRKIRNFVFYANTLLSFCFSVTYFVYALAYWWGSQQVRNGTYNTTDFFTVLPALLFSAQSAGHFFSLSPEIARAKTAARSIFGMLEARSTILPSDEAAYMASTSPSTPSLEKATDSSLSSEKTAVDQPKLEFSKVSLSYPNASRPSLRGIDLRVQRGQTVAFVGPSGAGKSSAMALIERFYDTTEGDLYFDGVNVRDLDVKTLRSHMGLVSQDPDLFSGSILYNIRLGAPSGQTVTDAEVEKACRRCGLHDFIMSLPDGYNTQCGSSSSSQLSGGQKQRVAIARALVRDPEVLLLDEPTSALDAHSEAIVQTALAEAAKGRTTVMVAHRLASIQHVDRIFVFEHGKLVAEGTHAELVEQGGLYASMAKAQSLT</sequence>
<feature type="region of interest" description="Disordered" evidence="9">
    <location>
        <begin position="667"/>
        <end position="713"/>
    </location>
</feature>
<feature type="compositionally biased region" description="Polar residues" evidence="9">
    <location>
        <begin position="1052"/>
        <end position="1073"/>
    </location>
</feature>
<evidence type="ECO:0000313" key="13">
    <source>
        <dbReference type="EMBL" id="UJO19717.1"/>
    </source>
</evidence>
<evidence type="ECO:0000256" key="10">
    <source>
        <dbReference type="SAM" id="Phobius"/>
    </source>
</evidence>
<feature type="transmembrane region" description="Helical" evidence="10">
    <location>
        <begin position="322"/>
        <end position="346"/>
    </location>
</feature>
<gene>
    <name evidence="13" type="ORF">CLAFUR5_10738</name>
</gene>
<feature type="transmembrane region" description="Helical" evidence="10">
    <location>
        <begin position="219"/>
        <end position="239"/>
    </location>
</feature>
<dbReference type="InterPro" id="IPR017871">
    <property type="entry name" value="ABC_transporter-like_CS"/>
</dbReference>
<feature type="transmembrane region" description="Helical" evidence="10">
    <location>
        <begin position="778"/>
        <end position="803"/>
    </location>
</feature>
<evidence type="ECO:0000256" key="3">
    <source>
        <dbReference type="ARBA" id="ARBA00022448"/>
    </source>
</evidence>
<dbReference type="InterPro" id="IPR039421">
    <property type="entry name" value="Type_1_exporter"/>
</dbReference>